<dbReference type="AlphaFoldDB" id="A0A1L9QS75"/>
<organism evidence="2 3">
    <name type="scientific">Roseofilum reptotaenium AO1-A</name>
    <dbReference type="NCBI Taxonomy" id="1925591"/>
    <lineage>
        <taxon>Bacteria</taxon>
        <taxon>Bacillati</taxon>
        <taxon>Cyanobacteriota</taxon>
        <taxon>Cyanophyceae</taxon>
        <taxon>Desertifilales</taxon>
        <taxon>Desertifilaceae</taxon>
        <taxon>Roseofilum</taxon>
    </lineage>
</organism>
<accession>A0A1L9QS75</accession>
<evidence type="ECO:0000256" key="1">
    <source>
        <dbReference type="SAM" id="Phobius"/>
    </source>
</evidence>
<evidence type="ECO:0000313" key="3">
    <source>
        <dbReference type="Proteomes" id="UP000183940"/>
    </source>
</evidence>
<feature type="transmembrane region" description="Helical" evidence="1">
    <location>
        <begin position="12"/>
        <end position="31"/>
    </location>
</feature>
<keyword evidence="1" id="KW-1133">Transmembrane helix</keyword>
<comment type="caution">
    <text evidence="2">The sequence shown here is derived from an EMBL/GenBank/DDBJ whole genome shotgun (WGS) entry which is preliminary data.</text>
</comment>
<proteinExistence type="predicted"/>
<gene>
    <name evidence="2" type="ORF">BI308_10900</name>
</gene>
<name>A0A1L9QS75_9CYAN</name>
<keyword evidence="1" id="KW-0472">Membrane</keyword>
<dbReference type="EMBL" id="MLAW01000016">
    <property type="protein sequence ID" value="OJJ25476.1"/>
    <property type="molecule type" value="Genomic_DNA"/>
</dbReference>
<sequence length="76" mass="8737">MLRSGSWIEPLLPNPIVLAFLAILYKSILVYKAYLPQPHFKTIAERIQGDRQLFLIVLILFQLPTPDFPNLETSLT</sequence>
<dbReference type="Proteomes" id="UP000183940">
    <property type="component" value="Unassembled WGS sequence"/>
</dbReference>
<keyword evidence="1" id="KW-0812">Transmembrane</keyword>
<protein>
    <submittedName>
        <fullName evidence="2">Uncharacterized protein</fullName>
    </submittedName>
</protein>
<keyword evidence="3" id="KW-1185">Reference proteome</keyword>
<evidence type="ECO:0000313" key="2">
    <source>
        <dbReference type="EMBL" id="OJJ25476.1"/>
    </source>
</evidence>
<reference evidence="2" key="1">
    <citation type="submission" date="2016-10" db="EMBL/GenBank/DDBJ databases">
        <title>CRISPR-Cas defence system in Roseofilum reptotaenium: evidence of a bacteriophage-cyanobacterium arms race in the coral black band disease.</title>
        <authorList>
            <person name="Buerger P."/>
            <person name="Wood-Charlson E.M."/>
            <person name="Weynberg K.D."/>
            <person name="Willis B."/>
            <person name="Van Oppen M.J."/>
        </authorList>
    </citation>
    <scope>NUCLEOTIDE SEQUENCE [LARGE SCALE GENOMIC DNA]</scope>
    <source>
        <strain evidence="2">AO1-A</strain>
    </source>
</reference>